<sequence length="278" mass="32057">MDSITLTGMEDEEKGSEDKKKGHGRKIRATKSYKKKKDKRAVAVMISISNEGVFIEDSTLTEKERADKELAKLVPLHTDWWSVEVLSTERCQVVDFIIGRFVPSINAIIYHGDNKEEAYAEDHRTLEGYLTENVFIGSHFKGKLNNLMIQLCKNCNHPDLVESAYDGSFRYPLIELIVSQCSKFRLLERLLSELLAPRHNVLVFSQWTKVLDIMDYYFSEKGFYVFRLDGHVKLDERKRQIKDFDDVNSELRIYLLSTRAGGLDINLTAADTCILYDN</sequence>
<dbReference type="PROSITE" id="PS51194">
    <property type="entry name" value="HELICASE_CTER"/>
    <property type="match status" value="1"/>
</dbReference>
<dbReference type="AlphaFoldDB" id="A0A2G3A3N8"/>
<feature type="domain" description="Helicase C-terminal" evidence="3">
    <location>
        <begin position="186"/>
        <end position="278"/>
    </location>
</feature>
<proteinExistence type="predicted"/>
<evidence type="ECO:0000313" key="4">
    <source>
        <dbReference type="EMBL" id="PHT88848.1"/>
    </source>
</evidence>
<protein>
    <recommendedName>
        <fullName evidence="3">Helicase C-terminal domain-containing protein</fullName>
    </recommendedName>
</protein>
<keyword evidence="1" id="KW-0378">Hydrolase</keyword>
<dbReference type="PANTHER" id="PTHR10799">
    <property type="entry name" value="SNF2/RAD54 HELICASE FAMILY"/>
    <property type="match status" value="1"/>
</dbReference>
<dbReference type="InterPro" id="IPR027417">
    <property type="entry name" value="P-loop_NTPase"/>
</dbReference>
<evidence type="ECO:0000256" key="1">
    <source>
        <dbReference type="ARBA" id="ARBA00022801"/>
    </source>
</evidence>
<feature type="region of interest" description="Disordered" evidence="2">
    <location>
        <begin position="1"/>
        <end position="33"/>
    </location>
</feature>
<dbReference type="Gene3D" id="3.40.50.300">
    <property type="entry name" value="P-loop containing nucleotide triphosphate hydrolases"/>
    <property type="match status" value="1"/>
</dbReference>
<dbReference type="EMBL" id="AYRZ02000003">
    <property type="protein sequence ID" value="PHT88848.1"/>
    <property type="molecule type" value="Genomic_DNA"/>
</dbReference>
<gene>
    <name evidence="4" type="ORF">T459_10954</name>
</gene>
<dbReference type="InterPro" id="IPR049730">
    <property type="entry name" value="SNF2/RAD54-like_C"/>
</dbReference>
<dbReference type="GO" id="GO:0016787">
    <property type="term" value="F:hydrolase activity"/>
    <property type="evidence" value="ECO:0007669"/>
    <property type="project" value="UniProtKB-KW"/>
</dbReference>
<evidence type="ECO:0000313" key="5">
    <source>
        <dbReference type="Proteomes" id="UP000222542"/>
    </source>
</evidence>
<dbReference type="SUPFAM" id="SSF52540">
    <property type="entry name" value="P-loop containing nucleoside triphosphate hydrolases"/>
    <property type="match status" value="1"/>
</dbReference>
<evidence type="ECO:0000259" key="3">
    <source>
        <dbReference type="PROSITE" id="PS51194"/>
    </source>
</evidence>
<dbReference type="InterPro" id="IPR001650">
    <property type="entry name" value="Helicase_C-like"/>
</dbReference>
<dbReference type="Proteomes" id="UP000222542">
    <property type="component" value="Unassembled WGS sequence"/>
</dbReference>
<comment type="caution">
    <text evidence="4">The sequence shown here is derived from an EMBL/GenBank/DDBJ whole genome shotgun (WGS) entry which is preliminary data.</text>
</comment>
<dbReference type="CDD" id="cd18793">
    <property type="entry name" value="SF2_C_SNF"/>
    <property type="match status" value="1"/>
</dbReference>
<dbReference type="STRING" id="4072.A0A2G3A3N8"/>
<accession>A0A2G3A3N8</accession>
<evidence type="ECO:0000256" key="2">
    <source>
        <dbReference type="SAM" id="MobiDB-lite"/>
    </source>
</evidence>
<keyword evidence="5" id="KW-1185">Reference proteome</keyword>
<reference evidence="4 5" key="2">
    <citation type="journal article" date="2017" name="Genome Biol.">
        <title>New reference genome sequences of hot pepper reveal the massive evolution of plant disease-resistance genes by retroduplication.</title>
        <authorList>
            <person name="Kim S."/>
            <person name="Park J."/>
            <person name="Yeom S.I."/>
            <person name="Kim Y.M."/>
            <person name="Seo E."/>
            <person name="Kim K.T."/>
            <person name="Kim M.S."/>
            <person name="Lee J.M."/>
            <person name="Cheong K."/>
            <person name="Shin H.S."/>
            <person name="Kim S.B."/>
            <person name="Han K."/>
            <person name="Lee J."/>
            <person name="Park M."/>
            <person name="Lee H.A."/>
            <person name="Lee H.Y."/>
            <person name="Lee Y."/>
            <person name="Oh S."/>
            <person name="Lee J.H."/>
            <person name="Choi E."/>
            <person name="Choi E."/>
            <person name="Lee S.E."/>
            <person name="Jeon J."/>
            <person name="Kim H."/>
            <person name="Choi G."/>
            <person name="Song H."/>
            <person name="Lee J."/>
            <person name="Lee S.C."/>
            <person name="Kwon J.K."/>
            <person name="Lee H.Y."/>
            <person name="Koo N."/>
            <person name="Hong Y."/>
            <person name="Kim R.W."/>
            <person name="Kang W.H."/>
            <person name="Huh J.H."/>
            <person name="Kang B.C."/>
            <person name="Yang T.J."/>
            <person name="Lee Y.H."/>
            <person name="Bennetzen J.L."/>
            <person name="Choi D."/>
        </authorList>
    </citation>
    <scope>NUCLEOTIDE SEQUENCE [LARGE SCALE GENOMIC DNA]</scope>
    <source>
        <strain evidence="5">cv. CM334</strain>
    </source>
</reference>
<name>A0A2G3A3N8_CAPAN</name>
<reference evidence="4 5" key="1">
    <citation type="journal article" date="2014" name="Nat. Genet.">
        <title>Genome sequence of the hot pepper provides insights into the evolution of pungency in Capsicum species.</title>
        <authorList>
            <person name="Kim S."/>
            <person name="Park M."/>
            <person name="Yeom S.I."/>
            <person name="Kim Y.M."/>
            <person name="Lee J.M."/>
            <person name="Lee H.A."/>
            <person name="Seo E."/>
            <person name="Choi J."/>
            <person name="Cheong K."/>
            <person name="Kim K.T."/>
            <person name="Jung K."/>
            <person name="Lee G.W."/>
            <person name="Oh S.K."/>
            <person name="Bae C."/>
            <person name="Kim S.B."/>
            <person name="Lee H.Y."/>
            <person name="Kim S.Y."/>
            <person name="Kim M.S."/>
            <person name="Kang B.C."/>
            <person name="Jo Y.D."/>
            <person name="Yang H.B."/>
            <person name="Jeong H.J."/>
            <person name="Kang W.H."/>
            <person name="Kwon J.K."/>
            <person name="Shin C."/>
            <person name="Lim J.Y."/>
            <person name="Park J.H."/>
            <person name="Huh J.H."/>
            <person name="Kim J.S."/>
            <person name="Kim B.D."/>
            <person name="Cohen O."/>
            <person name="Paran I."/>
            <person name="Suh M.C."/>
            <person name="Lee S.B."/>
            <person name="Kim Y.K."/>
            <person name="Shin Y."/>
            <person name="Noh S.J."/>
            <person name="Park J."/>
            <person name="Seo Y.S."/>
            <person name="Kwon S.Y."/>
            <person name="Kim H.A."/>
            <person name="Park J.M."/>
            <person name="Kim H.J."/>
            <person name="Choi S.B."/>
            <person name="Bosland P.W."/>
            <person name="Reeves G."/>
            <person name="Jo S.H."/>
            <person name="Lee B.W."/>
            <person name="Cho H.T."/>
            <person name="Choi H.S."/>
            <person name="Lee M.S."/>
            <person name="Yu Y."/>
            <person name="Do Choi Y."/>
            <person name="Park B.S."/>
            <person name="van Deynze A."/>
            <person name="Ashrafi H."/>
            <person name="Hill T."/>
            <person name="Kim W.T."/>
            <person name="Pai H.S."/>
            <person name="Ahn H.K."/>
            <person name="Yeam I."/>
            <person name="Giovannoni J.J."/>
            <person name="Rose J.K."/>
            <person name="Sorensen I."/>
            <person name="Lee S.J."/>
            <person name="Kim R.W."/>
            <person name="Choi I.Y."/>
            <person name="Choi B.S."/>
            <person name="Lim J.S."/>
            <person name="Lee Y.H."/>
            <person name="Choi D."/>
        </authorList>
    </citation>
    <scope>NUCLEOTIDE SEQUENCE [LARGE SCALE GENOMIC DNA]</scope>
    <source>
        <strain evidence="5">cv. CM334</strain>
    </source>
</reference>
<feature type="compositionally biased region" description="Basic residues" evidence="2">
    <location>
        <begin position="21"/>
        <end position="33"/>
    </location>
</feature>
<organism evidence="4 5">
    <name type="scientific">Capsicum annuum</name>
    <name type="common">Capsicum pepper</name>
    <dbReference type="NCBI Taxonomy" id="4072"/>
    <lineage>
        <taxon>Eukaryota</taxon>
        <taxon>Viridiplantae</taxon>
        <taxon>Streptophyta</taxon>
        <taxon>Embryophyta</taxon>
        <taxon>Tracheophyta</taxon>
        <taxon>Spermatophyta</taxon>
        <taxon>Magnoliopsida</taxon>
        <taxon>eudicotyledons</taxon>
        <taxon>Gunneridae</taxon>
        <taxon>Pentapetalae</taxon>
        <taxon>asterids</taxon>
        <taxon>lamiids</taxon>
        <taxon>Solanales</taxon>
        <taxon>Solanaceae</taxon>
        <taxon>Solanoideae</taxon>
        <taxon>Capsiceae</taxon>
        <taxon>Capsicum</taxon>
    </lineage>
</organism>
<dbReference type="Pfam" id="PF00271">
    <property type="entry name" value="Helicase_C"/>
    <property type="match status" value="1"/>
</dbReference>
<dbReference type="Gramene" id="PHT88848">
    <property type="protein sequence ID" value="PHT88848"/>
    <property type="gene ID" value="T459_10954"/>
</dbReference>